<dbReference type="EMBL" id="CAICTM010000060">
    <property type="protein sequence ID" value="CAB9499440.1"/>
    <property type="molecule type" value="Genomic_DNA"/>
</dbReference>
<evidence type="ECO:0000313" key="6">
    <source>
        <dbReference type="EMBL" id="CAB9499440.1"/>
    </source>
</evidence>
<feature type="signal peptide" evidence="4">
    <location>
        <begin position="1"/>
        <end position="19"/>
    </location>
</feature>
<dbReference type="Gene3D" id="3.20.20.80">
    <property type="entry name" value="Glycosidases"/>
    <property type="match status" value="1"/>
</dbReference>
<comment type="caution">
    <text evidence="6">The sequence shown here is derived from an EMBL/GenBank/DDBJ whole genome shotgun (WGS) entry which is preliminary data.</text>
</comment>
<dbReference type="PANTHER" id="PTHR46290:SF1">
    <property type="entry name" value="DI-N-ACETYLCHITOBIASE"/>
    <property type="match status" value="1"/>
</dbReference>
<evidence type="ECO:0000259" key="5">
    <source>
        <dbReference type="PROSITE" id="PS51910"/>
    </source>
</evidence>
<dbReference type="GO" id="GO:0005615">
    <property type="term" value="C:extracellular space"/>
    <property type="evidence" value="ECO:0007669"/>
    <property type="project" value="TreeGrafter"/>
</dbReference>
<dbReference type="PROSITE" id="PS51910">
    <property type="entry name" value="GH18_2"/>
    <property type="match status" value="1"/>
</dbReference>
<evidence type="ECO:0000256" key="4">
    <source>
        <dbReference type="SAM" id="SignalP"/>
    </source>
</evidence>
<dbReference type="SMART" id="SM00636">
    <property type="entry name" value="Glyco_18"/>
    <property type="match status" value="1"/>
</dbReference>
<dbReference type="InterPro" id="IPR001223">
    <property type="entry name" value="Glyco_hydro18_cat"/>
</dbReference>
<evidence type="ECO:0000313" key="7">
    <source>
        <dbReference type="Proteomes" id="UP001153069"/>
    </source>
</evidence>
<keyword evidence="7" id="KW-1185">Reference proteome</keyword>
<dbReference type="OrthoDB" id="73875at2759"/>
<evidence type="ECO:0000256" key="3">
    <source>
        <dbReference type="SAM" id="MobiDB-lite"/>
    </source>
</evidence>
<feature type="chain" id="PRO_5040217302" evidence="4">
    <location>
        <begin position="20"/>
        <end position="458"/>
    </location>
</feature>
<dbReference type="GO" id="GO:0016798">
    <property type="term" value="F:hydrolase activity, acting on glycosyl bonds"/>
    <property type="evidence" value="ECO:0007669"/>
    <property type="project" value="UniProtKB-KW"/>
</dbReference>
<name>A0A9N8DCU7_9STRA</name>
<evidence type="ECO:0000256" key="1">
    <source>
        <dbReference type="ARBA" id="ARBA00022801"/>
    </source>
</evidence>
<dbReference type="InterPro" id="IPR017853">
    <property type="entry name" value="GH"/>
</dbReference>
<dbReference type="Proteomes" id="UP001153069">
    <property type="component" value="Unassembled WGS sequence"/>
</dbReference>
<feature type="domain" description="GH18" evidence="5">
    <location>
        <begin position="62"/>
        <end position="441"/>
    </location>
</feature>
<dbReference type="AlphaFoldDB" id="A0A9N8DCU7"/>
<reference evidence="6" key="1">
    <citation type="submission" date="2020-06" db="EMBL/GenBank/DDBJ databases">
        <authorList>
            <consortium name="Plant Systems Biology data submission"/>
        </authorList>
    </citation>
    <scope>NUCLEOTIDE SEQUENCE</scope>
    <source>
        <strain evidence="6">D6</strain>
    </source>
</reference>
<keyword evidence="4" id="KW-0732">Signal</keyword>
<accession>A0A9N8DCU7</accession>
<dbReference type="InterPro" id="IPR011583">
    <property type="entry name" value="Chitinase_II/V-like_cat"/>
</dbReference>
<proteinExistence type="predicted"/>
<organism evidence="6 7">
    <name type="scientific">Seminavis robusta</name>
    <dbReference type="NCBI Taxonomy" id="568900"/>
    <lineage>
        <taxon>Eukaryota</taxon>
        <taxon>Sar</taxon>
        <taxon>Stramenopiles</taxon>
        <taxon>Ochrophyta</taxon>
        <taxon>Bacillariophyta</taxon>
        <taxon>Bacillariophyceae</taxon>
        <taxon>Bacillariophycidae</taxon>
        <taxon>Naviculales</taxon>
        <taxon>Naviculaceae</taxon>
        <taxon>Seminavis</taxon>
    </lineage>
</organism>
<protein>
    <submittedName>
        <fullName evidence="6">Di-N-acetylchitobiase</fullName>
    </submittedName>
</protein>
<keyword evidence="2" id="KW-0326">Glycosidase</keyword>
<dbReference type="InterPro" id="IPR051887">
    <property type="entry name" value="GH18_Domain-Containing"/>
</dbReference>
<sequence length="458" mass="51740">MLPVVLVFYNLLLAGVVLAVEKDQAWERVKRFQRQSKEQRQFSDEWIAHQFNNKDGDHHYIYQSPCPCSDPQLCQPISSNDGFPIRTTGEVYGFAGGKEIGQNFNWTHISTVAWANEDELMCQAHKHNSRAVVATPSFNLTHLAELNDKERQSQIQEWIDKTLSMVKSRHRDGVVFDYEGPLGEQSGEIQAYVALINATRQAFHSKSSSPPLQVTTCVPWSTNCIDGRCYPYRRLADVSDLVYVMDYDTQSQITQGPCIANANAPLAGMKQGILEYIRLGVDPAKIILGVPWYGYQYPCLEGTKLQDRFCPIPLKPFRGVDCSDAAGWEVPYSTLLSEWNTTLLVGDHHTPPEHSTTRTIMPRDDYMGASYFNMMRERNGKQVVHQNWLDDPTSLSQKFTYAKSMQLGGVGPFQLGDLNPSTQPKESQAMWAAFDSFFPDKDGDDEDTTPEAKLMAEQ</sequence>
<dbReference type="PANTHER" id="PTHR46290">
    <property type="entry name" value="DI-N-ACETYLCHITOBIASE"/>
    <property type="match status" value="1"/>
</dbReference>
<feature type="region of interest" description="Disordered" evidence="3">
    <location>
        <begin position="436"/>
        <end position="458"/>
    </location>
</feature>
<evidence type="ECO:0000256" key="2">
    <source>
        <dbReference type="ARBA" id="ARBA00023295"/>
    </source>
</evidence>
<dbReference type="GO" id="GO:0008061">
    <property type="term" value="F:chitin binding"/>
    <property type="evidence" value="ECO:0007669"/>
    <property type="project" value="InterPro"/>
</dbReference>
<gene>
    <name evidence="6" type="ORF">SEMRO_61_G034930.1</name>
</gene>
<dbReference type="GO" id="GO:0009313">
    <property type="term" value="P:oligosaccharide catabolic process"/>
    <property type="evidence" value="ECO:0007669"/>
    <property type="project" value="TreeGrafter"/>
</dbReference>
<dbReference type="Pfam" id="PF00704">
    <property type="entry name" value="Glyco_hydro_18"/>
    <property type="match status" value="1"/>
</dbReference>
<keyword evidence="1" id="KW-0378">Hydrolase</keyword>
<dbReference type="SUPFAM" id="SSF51445">
    <property type="entry name" value="(Trans)glycosidases"/>
    <property type="match status" value="1"/>
</dbReference>